<feature type="compositionally biased region" description="Basic and acidic residues" evidence="1">
    <location>
        <begin position="265"/>
        <end position="287"/>
    </location>
</feature>
<feature type="compositionally biased region" description="Basic residues" evidence="1">
    <location>
        <begin position="288"/>
        <end position="305"/>
    </location>
</feature>
<dbReference type="AlphaFoldDB" id="A0A3N4LYE7"/>
<evidence type="ECO:0000256" key="1">
    <source>
        <dbReference type="SAM" id="MobiDB-lite"/>
    </source>
</evidence>
<dbReference type="InterPro" id="IPR001202">
    <property type="entry name" value="WW_dom"/>
</dbReference>
<dbReference type="SMART" id="SM00456">
    <property type="entry name" value="WW"/>
    <property type="match status" value="1"/>
</dbReference>
<dbReference type="InterPro" id="IPR036020">
    <property type="entry name" value="WW_dom_sf"/>
</dbReference>
<name>A0A3N4LYE7_9PEZI</name>
<feature type="compositionally biased region" description="Polar residues" evidence="1">
    <location>
        <begin position="154"/>
        <end position="167"/>
    </location>
</feature>
<dbReference type="PROSITE" id="PS50020">
    <property type="entry name" value="WW_DOMAIN_2"/>
    <property type="match status" value="1"/>
</dbReference>
<reference evidence="3 4" key="1">
    <citation type="journal article" date="2018" name="Nat. Ecol. Evol.">
        <title>Pezizomycetes genomes reveal the molecular basis of ectomycorrhizal truffle lifestyle.</title>
        <authorList>
            <person name="Murat C."/>
            <person name="Payen T."/>
            <person name="Noel B."/>
            <person name="Kuo A."/>
            <person name="Morin E."/>
            <person name="Chen J."/>
            <person name="Kohler A."/>
            <person name="Krizsan K."/>
            <person name="Balestrini R."/>
            <person name="Da Silva C."/>
            <person name="Montanini B."/>
            <person name="Hainaut M."/>
            <person name="Levati E."/>
            <person name="Barry K.W."/>
            <person name="Belfiori B."/>
            <person name="Cichocki N."/>
            <person name="Clum A."/>
            <person name="Dockter R.B."/>
            <person name="Fauchery L."/>
            <person name="Guy J."/>
            <person name="Iotti M."/>
            <person name="Le Tacon F."/>
            <person name="Lindquist E.A."/>
            <person name="Lipzen A."/>
            <person name="Malagnac F."/>
            <person name="Mello A."/>
            <person name="Molinier V."/>
            <person name="Miyauchi S."/>
            <person name="Poulain J."/>
            <person name="Riccioni C."/>
            <person name="Rubini A."/>
            <person name="Sitrit Y."/>
            <person name="Splivallo R."/>
            <person name="Traeger S."/>
            <person name="Wang M."/>
            <person name="Zifcakova L."/>
            <person name="Wipf D."/>
            <person name="Zambonelli A."/>
            <person name="Paolocci F."/>
            <person name="Nowrousian M."/>
            <person name="Ottonello S."/>
            <person name="Baldrian P."/>
            <person name="Spatafora J.W."/>
            <person name="Henrissat B."/>
            <person name="Nagy L.G."/>
            <person name="Aury J.M."/>
            <person name="Wincker P."/>
            <person name="Grigoriev I.V."/>
            <person name="Bonfante P."/>
            <person name="Martin F.M."/>
        </authorList>
    </citation>
    <scope>NUCLEOTIDE SEQUENCE [LARGE SCALE GENOMIC DNA]</scope>
    <source>
        <strain evidence="3 4">ATCC MYA-4762</strain>
    </source>
</reference>
<feature type="region of interest" description="Disordered" evidence="1">
    <location>
        <begin position="154"/>
        <end position="195"/>
    </location>
</feature>
<evidence type="ECO:0000259" key="2">
    <source>
        <dbReference type="PROSITE" id="PS50020"/>
    </source>
</evidence>
<accession>A0A3N4LYE7</accession>
<dbReference type="InParanoid" id="A0A3N4LYE7"/>
<feature type="region of interest" description="Disordered" evidence="1">
    <location>
        <begin position="1"/>
        <end position="134"/>
    </location>
</feature>
<dbReference type="OrthoDB" id="2444812at2759"/>
<evidence type="ECO:0000313" key="4">
    <source>
        <dbReference type="Proteomes" id="UP000267821"/>
    </source>
</evidence>
<feature type="domain" description="WW" evidence="2">
    <location>
        <begin position="126"/>
        <end position="160"/>
    </location>
</feature>
<gene>
    <name evidence="3" type="ORF">L211DRAFT_835029</name>
</gene>
<organism evidence="3 4">
    <name type="scientific">Terfezia boudieri ATCC MYA-4762</name>
    <dbReference type="NCBI Taxonomy" id="1051890"/>
    <lineage>
        <taxon>Eukaryota</taxon>
        <taxon>Fungi</taxon>
        <taxon>Dikarya</taxon>
        <taxon>Ascomycota</taxon>
        <taxon>Pezizomycotina</taxon>
        <taxon>Pezizomycetes</taxon>
        <taxon>Pezizales</taxon>
        <taxon>Pezizaceae</taxon>
        <taxon>Terfezia</taxon>
    </lineage>
</organism>
<feature type="compositionally biased region" description="Acidic residues" evidence="1">
    <location>
        <begin position="51"/>
        <end position="102"/>
    </location>
</feature>
<feature type="compositionally biased region" description="Basic and acidic residues" evidence="1">
    <location>
        <begin position="11"/>
        <end position="29"/>
    </location>
</feature>
<keyword evidence="4" id="KW-1185">Reference proteome</keyword>
<dbReference type="PROSITE" id="PS01159">
    <property type="entry name" value="WW_DOMAIN_1"/>
    <property type="match status" value="1"/>
</dbReference>
<protein>
    <recommendedName>
        <fullName evidence="2">WW domain-containing protein</fullName>
    </recommendedName>
</protein>
<sequence>MTTGAAQKGEGVGREEQTQRVEVDAKVGESTDTAPVARGGKGPGKRLHESSDEDEGSDGGDEDGDGSQGDNDDDGDDEGEDGEEEGEEGEDNEDGEEGEIVDEALVADPWQQHTGADPPLPPGPPPGEDDGWQAIWDAQHQAYYFYNALTGQSTWTNPRVPSATTIPPTLPTEGAEYAPDTDQPPLEGEGDPGYEPTYYQLAHGITDPTAVTAEDIASTYAATGSFNRFTGKWQAGKNPENYNDENKSRRQMEFYFDVDAAANSHDGRSLKAERQMKKLSKKELKAFREKRKEKKEQRRRAWLKD</sequence>
<dbReference type="CDD" id="cd00201">
    <property type="entry name" value="WW"/>
    <property type="match status" value="1"/>
</dbReference>
<dbReference type="Proteomes" id="UP000267821">
    <property type="component" value="Unassembled WGS sequence"/>
</dbReference>
<dbReference type="EMBL" id="ML121533">
    <property type="protein sequence ID" value="RPB26698.1"/>
    <property type="molecule type" value="Genomic_DNA"/>
</dbReference>
<proteinExistence type="predicted"/>
<dbReference type="Gene3D" id="2.20.70.10">
    <property type="match status" value="1"/>
</dbReference>
<evidence type="ECO:0000313" key="3">
    <source>
        <dbReference type="EMBL" id="RPB26698.1"/>
    </source>
</evidence>
<dbReference type="SUPFAM" id="SSF51045">
    <property type="entry name" value="WW domain"/>
    <property type="match status" value="1"/>
</dbReference>
<dbReference type="Pfam" id="PF00397">
    <property type="entry name" value="WW"/>
    <property type="match status" value="1"/>
</dbReference>
<feature type="region of interest" description="Disordered" evidence="1">
    <location>
        <begin position="265"/>
        <end position="305"/>
    </location>
</feature>